<evidence type="ECO:0000256" key="6">
    <source>
        <dbReference type="ARBA" id="ARBA00022438"/>
    </source>
</evidence>
<dbReference type="GO" id="GO:0006508">
    <property type="term" value="P:proteolysis"/>
    <property type="evidence" value="ECO:0007669"/>
    <property type="project" value="UniProtKB-KW"/>
</dbReference>
<evidence type="ECO:0000313" key="13">
    <source>
        <dbReference type="EMBL" id="MDN6899793.1"/>
    </source>
</evidence>
<comment type="function">
    <text evidence="10">Releases the N-terminal proline from various substrates.</text>
</comment>
<dbReference type="NCBIfam" id="TIGR01250">
    <property type="entry name" value="pro_imino_pep_2"/>
    <property type="match status" value="1"/>
</dbReference>
<dbReference type="PIRSF" id="PIRSF005539">
    <property type="entry name" value="Pept_S33_TRI_F1"/>
    <property type="match status" value="1"/>
</dbReference>
<dbReference type="InterPro" id="IPR002410">
    <property type="entry name" value="Peptidase_S33"/>
</dbReference>
<dbReference type="InterPro" id="IPR000073">
    <property type="entry name" value="AB_hydrolase_1"/>
</dbReference>
<evidence type="ECO:0000256" key="1">
    <source>
        <dbReference type="ARBA" id="ARBA00001585"/>
    </source>
</evidence>
<evidence type="ECO:0000256" key="4">
    <source>
        <dbReference type="ARBA" id="ARBA00012568"/>
    </source>
</evidence>
<dbReference type="RefSeq" id="WP_301710975.1">
    <property type="nucleotide sequence ID" value="NZ_SDWY01000001.1"/>
</dbReference>
<protein>
    <recommendedName>
        <fullName evidence="5 10">Proline iminopeptidase</fullName>
        <shortName evidence="10">PIP</shortName>
        <ecNumber evidence="4 10">3.4.11.5</ecNumber>
    </recommendedName>
    <alternativeName>
        <fullName evidence="9 10">Prolyl aminopeptidase</fullName>
    </alternativeName>
</protein>
<dbReference type="PANTHER" id="PTHR43798">
    <property type="entry name" value="MONOACYLGLYCEROL LIPASE"/>
    <property type="match status" value="1"/>
</dbReference>
<dbReference type="EMBL" id="SDWY01000001">
    <property type="protein sequence ID" value="MDN6899793.1"/>
    <property type="molecule type" value="Genomic_DNA"/>
</dbReference>
<comment type="similarity">
    <text evidence="3 10">Belongs to the peptidase S33 family.</text>
</comment>
<dbReference type="PANTHER" id="PTHR43798:SF33">
    <property type="entry name" value="HYDROLASE, PUTATIVE (AFU_ORTHOLOGUE AFUA_2G14860)-RELATED"/>
    <property type="match status" value="1"/>
</dbReference>
<dbReference type="Gene3D" id="3.40.50.1820">
    <property type="entry name" value="alpha/beta hydrolase"/>
    <property type="match status" value="1"/>
</dbReference>
<dbReference type="GO" id="GO:0004177">
    <property type="term" value="F:aminopeptidase activity"/>
    <property type="evidence" value="ECO:0007669"/>
    <property type="project" value="UniProtKB-KW"/>
</dbReference>
<accession>A0AAJ1R852</accession>
<name>A0AAJ1R852_9LACO</name>
<evidence type="ECO:0000256" key="11">
    <source>
        <dbReference type="PIRSR" id="PIRSR005539-1"/>
    </source>
</evidence>
<comment type="catalytic activity">
    <reaction evidence="1 10">
        <text>Release of N-terminal proline from a peptide.</text>
        <dbReference type="EC" id="3.4.11.5"/>
    </reaction>
</comment>
<dbReference type="Proteomes" id="UP001167919">
    <property type="component" value="Unassembled WGS sequence"/>
</dbReference>
<comment type="caution">
    <text evidence="13">The sequence shown here is derived from an EMBL/GenBank/DDBJ whole genome shotgun (WGS) entry which is preliminary data.</text>
</comment>
<organism evidence="13 14">
    <name type="scientific">Oenococcus sicerae</name>
    <dbReference type="NCBI Taxonomy" id="2203724"/>
    <lineage>
        <taxon>Bacteria</taxon>
        <taxon>Bacillati</taxon>
        <taxon>Bacillota</taxon>
        <taxon>Bacilli</taxon>
        <taxon>Lactobacillales</taxon>
        <taxon>Lactobacillaceae</taxon>
        <taxon>Oenococcus</taxon>
    </lineage>
</organism>
<dbReference type="PRINTS" id="PR00793">
    <property type="entry name" value="PROAMNOPTASE"/>
</dbReference>
<feature type="domain" description="AB hydrolase-1" evidence="12">
    <location>
        <begin position="30"/>
        <end position="266"/>
    </location>
</feature>
<gene>
    <name evidence="13" type="ORF">EVC35_02080</name>
</gene>
<dbReference type="InterPro" id="IPR005945">
    <property type="entry name" value="Pro_imino_pep"/>
</dbReference>
<reference evidence="13" key="1">
    <citation type="submission" date="2019-01" db="EMBL/GenBank/DDBJ databases">
        <title>Oenococcus sicerae UCMA17102.</title>
        <authorList>
            <person name="Cousin F.J."/>
            <person name="Le Guellec R."/>
            <person name="Cretenet M."/>
        </authorList>
    </citation>
    <scope>NUCLEOTIDE SEQUENCE</scope>
    <source>
        <strain evidence="13">UCMA17102</strain>
    </source>
</reference>
<evidence type="ECO:0000313" key="14">
    <source>
        <dbReference type="Proteomes" id="UP001167919"/>
    </source>
</evidence>
<evidence type="ECO:0000256" key="10">
    <source>
        <dbReference type="PIRNR" id="PIRNR005539"/>
    </source>
</evidence>
<evidence type="ECO:0000259" key="12">
    <source>
        <dbReference type="Pfam" id="PF00561"/>
    </source>
</evidence>
<keyword evidence="6 10" id="KW-0031">Aminopeptidase</keyword>
<dbReference type="GO" id="GO:0030313">
    <property type="term" value="C:cell envelope"/>
    <property type="evidence" value="ECO:0007669"/>
    <property type="project" value="UniProtKB-SubCell"/>
</dbReference>
<evidence type="ECO:0000256" key="9">
    <source>
        <dbReference type="ARBA" id="ARBA00029605"/>
    </source>
</evidence>
<dbReference type="InterPro" id="IPR050266">
    <property type="entry name" value="AB_hydrolase_sf"/>
</dbReference>
<evidence type="ECO:0000256" key="3">
    <source>
        <dbReference type="ARBA" id="ARBA00010088"/>
    </source>
</evidence>
<dbReference type="SUPFAM" id="SSF53474">
    <property type="entry name" value="alpha/beta-Hydrolases"/>
    <property type="match status" value="1"/>
</dbReference>
<proteinExistence type="inferred from homology"/>
<dbReference type="GO" id="GO:0016020">
    <property type="term" value="C:membrane"/>
    <property type="evidence" value="ECO:0007669"/>
    <property type="project" value="TreeGrafter"/>
</dbReference>
<comment type="subcellular location">
    <subcellularLocation>
        <location evidence="2">Cell envelope</location>
    </subcellularLocation>
</comment>
<evidence type="ECO:0000256" key="2">
    <source>
        <dbReference type="ARBA" id="ARBA00004196"/>
    </source>
</evidence>
<sequence length="306" mass="35060">MKHKTQILHLKNGYDLWGVRYGDAKAPIKILALHGGPGDDADEFITWADQLEQFANMNAEIFVYEQLGSFHSESPDFSKTENIDKYLTIDYYVNEVEEVRQLFGLDHFYLLGHSWGGLLTYEYMLRADYRSHLKAGIVFSMNDNIQDYVKQINQELLEMFGSDEFNYMKKIEAAGNFSDSHYHENLIKLYRAHLNRDPNYNPDAGMAMMAEAVYNHFQGNNEFVVTGAMKGWQVSDRLNEIDIPVLETVGEFDTMSVASMQRSVRMLTRGHFAMTKNGGHSHAQDHPEAFFKHLSAFISDVEAGNV</sequence>
<dbReference type="InterPro" id="IPR029058">
    <property type="entry name" value="AB_hydrolase_fold"/>
</dbReference>
<dbReference type="Pfam" id="PF00561">
    <property type="entry name" value="Abhydrolase_1"/>
    <property type="match status" value="1"/>
</dbReference>
<evidence type="ECO:0000256" key="8">
    <source>
        <dbReference type="ARBA" id="ARBA00022801"/>
    </source>
</evidence>
<feature type="active site" description="Nucleophile" evidence="11">
    <location>
        <position position="114"/>
    </location>
</feature>
<keyword evidence="7 10" id="KW-0645">Protease</keyword>
<dbReference type="EC" id="3.4.11.5" evidence="4 10"/>
<keyword evidence="8 10" id="KW-0378">Hydrolase</keyword>
<evidence type="ECO:0000256" key="5">
    <source>
        <dbReference type="ARBA" id="ARBA00021843"/>
    </source>
</evidence>
<dbReference type="AlphaFoldDB" id="A0AAJ1R852"/>
<evidence type="ECO:0000256" key="7">
    <source>
        <dbReference type="ARBA" id="ARBA00022670"/>
    </source>
</evidence>
<feature type="active site" evidence="11">
    <location>
        <position position="253"/>
    </location>
</feature>
<feature type="active site" description="Proton donor" evidence="11">
    <location>
        <position position="280"/>
    </location>
</feature>